<dbReference type="AlphaFoldDB" id="A0A8S9ZVY4"/>
<proteinExistence type="predicted"/>
<protein>
    <submittedName>
        <fullName evidence="1">Uncharacterized protein</fullName>
    </submittedName>
</protein>
<evidence type="ECO:0000313" key="2">
    <source>
        <dbReference type="Proteomes" id="UP000605970"/>
    </source>
</evidence>
<gene>
    <name evidence="1" type="ORF">Mgra_00003230</name>
</gene>
<evidence type="ECO:0000313" key="1">
    <source>
        <dbReference type="EMBL" id="KAF7637264.1"/>
    </source>
</evidence>
<accession>A0A8S9ZVY4</accession>
<comment type="caution">
    <text evidence="1">The sequence shown here is derived from an EMBL/GenBank/DDBJ whole genome shotgun (WGS) entry which is preliminary data.</text>
</comment>
<name>A0A8S9ZVY4_9BILA</name>
<reference evidence="1" key="1">
    <citation type="journal article" date="2020" name="Ecol. Evol.">
        <title>Genome structure and content of the rice root-knot nematode (Meloidogyne graminicola).</title>
        <authorList>
            <person name="Phan N.T."/>
            <person name="Danchin E.G.J."/>
            <person name="Klopp C."/>
            <person name="Perfus-Barbeoch L."/>
            <person name="Kozlowski D.K."/>
            <person name="Koutsovoulos G.D."/>
            <person name="Lopez-Roques C."/>
            <person name="Bouchez O."/>
            <person name="Zahm M."/>
            <person name="Besnard G."/>
            <person name="Bellafiore S."/>
        </authorList>
    </citation>
    <scope>NUCLEOTIDE SEQUENCE</scope>
    <source>
        <strain evidence="1">VN-18</strain>
    </source>
</reference>
<organism evidence="1 2">
    <name type="scientific">Meloidogyne graminicola</name>
    <dbReference type="NCBI Taxonomy" id="189291"/>
    <lineage>
        <taxon>Eukaryota</taxon>
        <taxon>Metazoa</taxon>
        <taxon>Ecdysozoa</taxon>
        <taxon>Nematoda</taxon>
        <taxon>Chromadorea</taxon>
        <taxon>Rhabditida</taxon>
        <taxon>Tylenchina</taxon>
        <taxon>Tylenchomorpha</taxon>
        <taxon>Tylenchoidea</taxon>
        <taxon>Meloidogynidae</taxon>
        <taxon>Meloidogyninae</taxon>
        <taxon>Meloidogyne</taxon>
    </lineage>
</organism>
<sequence>MLPKVKQFLPILFNVASRNVSTLQNNNNSFKISAQSTYSILPSSS</sequence>
<keyword evidence="2" id="KW-1185">Reference proteome</keyword>
<dbReference type="Proteomes" id="UP000605970">
    <property type="component" value="Unassembled WGS sequence"/>
</dbReference>
<feature type="non-terminal residue" evidence="1">
    <location>
        <position position="1"/>
    </location>
</feature>
<dbReference type="EMBL" id="JABEBT010000021">
    <property type="protein sequence ID" value="KAF7637264.1"/>
    <property type="molecule type" value="Genomic_DNA"/>
</dbReference>